<evidence type="ECO:0000256" key="1">
    <source>
        <dbReference type="ARBA" id="ARBA00023125"/>
    </source>
</evidence>
<dbReference type="PANTHER" id="PTHR30328:SF54">
    <property type="entry name" value="HTH-TYPE TRANSCRIPTIONAL REPRESSOR SCO4008"/>
    <property type="match status" value="1"/>
</dbReference>
<dbReference type="PANTHER" id="PTHR30328">
    <property type="entry name" value="TRANSCRIPTIONAL REPRESSOR"/>
    <property type="match status" value="1"/>
</dbReference>
<dbReference type="SUPFAM" id="SSF48498">
    <property type="entry name" value="Tetracyclin repressor-like, C-terminal domain"/>
    <property type="match status" value="1"/>
</dbReference>
<dbReference type="OrthoDB" id="2356263at2"/>
<evidence type="ECO:0000313" key="5">
    <source>
        <dbReference type="Proteomes" id="UP000449846"/>
    </source>
</evidence>
<dbReference type="GO" id="GO:0003677">
    <property type="term" value="F:DNA binding"/>
    <property type="evidence" value="ECO:0007669"/>
    <property type="project" value="UniProtKB-UniRule"/>
</dbReference>
<dbReference type="AlphaFoldDB" id="A0A844HX84"/>
<comment type="caution">
    <text evidence="4">The sequence shown here is derived from an EMBL/GenBank/DDBJ whole genome shotgun (WGS) entry which is preliminary data.</text>
</comment>
<dbReference type="SUPFAM" id="SSF46689">
    <property type="entry name" value="Homeodomain-like"/>
    <property type="match status" value="1"/>
</dbReference>
<dbReference type="InterPro" id="IPR050109">
    <property type="entry name" value="HTH-type_TetR-like_transc_reg"/>
</dbReference>
<dbReference type="InterPro" id="IPR001647">
    <property type="entry name" value="HTH_TetR"/>
</dbReference>
<dbReference type="InterPro" id="IPR036271">
    <property type="entry name" value="Tet_transcr_reg_TetR-rel_C_sf"/>
</dbReference>
<dbReference type="Gene3D" id="1.10.357.10">
    <property type="entry name" value="Tetracycline Repressor, domain 2"/>
    <property type="match status" value="1"/>
</dbReference>
<dbReference type="Proteomes" id="UP000449846">
    <property type="component" value="Unassembled WGS sequence"/>
</dbReference>
<proteinExistence type="predicted"/>
<organism evidence="4 5">
    <name type="scientific">Paracoccus litorisediminis</name>
    <dbReference type="NCBI Taxonomy" id="2006130"/>
    <lineage>
        <taxon>Bacteria</taxon>
        <taxon>Pseudomonadati</taxon>
        <taxon>Pseudomonadota</taxon>
        <taxon>Alphaproteobacteria</taxon>
        <taxon>Rhodobacterales</taxon>
        <taxon>Paracoccaceae</taxon>
        <taxon>Paracoccus</taxon>
    </lineage>
</organism>
<keyword evidence="5" id="KW-1185">Reference proteome</keyword>
<feature type="DNA-binding region" description="H-T-H motif" evidence="2">
    <location>
        <begin position="37"/>
        <end position="56"/>
    </location>
</feature>
<gene>
    <name evidence="4" type="ORF">GL300_23010</name>
</gene>
<dbReference type="EMBL" id="WMIG01000025">
    <property type="protein sequence ID" value="MTH62072.1"/>
    <property type="molecule type" value="Genomic_DNA"/>
</dbReference>
<accession>A0A844HX84</accession>
<evidence type="ECO:0000256" key="2">
    <source>
        <dbReference type="PROSITE-ProRule" id="PRU00335"/>
    </source>
</evidence>
<sequence>MSKARTARKRIDGVATRARILEIAGQRFADAGFAQTASKEIAALAEVDLASINYHFGDRAGLYQAVLAEAHRRIADLHDIERLMASALPAPEKLCELIRFLLGGVGGQVSWPVIVLGREILSPSSHLQVLQQQEILPKLQAILPMLSEITLIPVDDPVLLRCLPCIAAPCAMIALLGRSGTELGERIHHAATEDLIGQLHAYALGGLAAVRERYRGAGR</sequence>
<reference evidence="4 5" key="1">
    <citation type="submission" date="2019-11" db="EMBL/GenBank/DDBJ databases">
        <authorList>
            <person name="Dong K."/>
        </authorList>
    </citation>
    <scope>NUCLEOTIDE SEQUENCE [LARGE SCALE GENOMIC DNA]</scope>
    <source>
        <strain evidence="4 5">NBRC 112902</strain>
    </source>
</reference>
<dbReference type="InterPro" id="IPR009057">
    <property type="entry name" value="Homeodomain-like_sf"/>
</dbReference>
<name>A0A844HX84_9RHOB</name>
<evidence type="ECO:0000259" key="3">
    <source>
        <dbReference type="PROSITE" id="PS50977"/>
    </source>
</evidence>
<dbReference type="Pfam" id="PF00440">
    <property type="entry name" value="TetR_N"/>
    <property type="match status" value="1"/>
</dbReference>
<evidence type="ECO:0000313" key="4">
    <source>
        <dbReference type="EMBL" id="MTH62072.1"/>
    </source>
</evidence>
<feature type="domain" description="HTH tetR-type" evidence="3">
    <location>
        <begin position="14"/>
        <end position="74"/>
    </location>
</feature>
<keyword evidence="1 2" id="KW-0238">DNA-binding</keyword>
<protein>
    <submittedName>
        <fullName evidence="4">DUF1956 domain-containing protein</fullName>
    </submittedName>
</protein>
<dbReference type="PROSITE" id="PS50977">
    <property type="entry name" value="HTH_TETR_2"/>
    <property type="match status" value="1"/>
</dbReference>
<dbReference type="RefSeq" id="WP_155042023.1">
    <property type="nucleotide sequence ID" value="NZ_JBHGCD010000022.1"/>
</dbReference>